<evidence type="ECO:0000313" key="2">
    <source>
        <dbReference type="EMBL" id="GGM59772.1"/>
    </source>
</evidence>
<dbReference type="AlphaFoldDB" id="A0A8J3FUL3"/>
<accession>A0A8J3FUL3</accession>
<protein>
    <recommendedName>
        <fullName evidence="1">Translation initiation factor IF-2 N-terminal domain-containing protein</fullName>
    </recommendedName>
</protein>
<keyword evidence="3" id="KW-1185">Reference proteome</keyword>
<gene>
    <name evidence="2" type="ORF">GCM10012275_33590</name>
</gene>
<sequence>MSGNGTNITAHRDEGSVPLGRVPLPRRGALRVYCLAEQLGISLPELLEELHDLGIRGCTPSSLVDEWIAAEVCERLGRQPVR</sequence>
<comment type="caution">
    <text evidence="2">The sequence shown here is derived from an EMBL/GenBank/DDBJ whole genome shotgun (WGS) entry which is preliminary data.</text>
</comment>
<reference evidence="2" key="1">
    <citation type="journal article" date="2014" name="Int. J. Syst. Evol. Microbiol.">
        <title>Complete genome sequence of Corynebacterium casei LMG S-19264T (=DSM 44701T), isolated from a smear-ripened cheese.</title>
        <authorList>
            <consortium name="US DOE Joint Genome Institute (JGI-PGF)"/>
            <person name="Walter F."/>
            <person name="Albersmeier A."/>
            <person name="Kalinowski J."/>
            <person name="Ruckert C."/>
        </authorList>
    </citation>
    <scope>NUCLEOTIDE SEQUENCE</scope>
    <source>
        <strain evidence="2">CGMCC 4.5737</strain>
    </source>
</reference>
<evidence type="ECO:0000259" key="1">
    <source>
        <dbReference type="Pfam" id="PF04760"/>
    </source>
</evidence>
<name>A0A8J3FUL3_9PSEU</name>
<reference evidence="2" key="2">
    <citation type="submission" date="2020-09" db="EMBL/GenBank/DDBJ databases">
        <authorList>
            <person name="Sun Q."/>
            <person name="Zhou Y."/>
        </authorList>
    </citation>
    <scope>NUCLEOTIDE SEQUENCE</scope>
    <source>
        <strain evidence="2">CGMCC 4.5737</strain>
    </source>
</reference>
<proteinExistence type="predicted"/>
<organism evidence="2 3">
    <name type="scientific">Longimycelium tulufanense</name>
    <dbReference type="NCBI Taxonomy" id="907463"/>
    <lineage>
        <taxon>Bacteria</taxon>
        <taxon>Bacillati</taxon>
        <taxon>Actinomycetota</taxon>
        <taxon>Actinomycetes</taxon>
        <taxon>Pseudonocardiales</taxon>
        <taxon>Pseudonocardiaceae</taxon>
        <taxon>Longimycelium</taxon>
    </lineage>
</organism>
<feature type="domain" description="Translation initiation factor IF-2 N-terminal" evidence="1">
    <location>
        <begin position="30"/>
        <end position="78"/>
    </location>
</feature>
<evidence type="ECO:0000313" key="3">
    <source>
        <dbReference type="Proteomes" id="UP000637578"/>
    </source>
</evidence>
<dbReference type="InterPro" id="IPR006847">
    <property type="entry name" value="IF2_N"/>
</dbReference>
<dbReference type="Pfam" id="PF04760">
    <property type="entry name" value="IF2_N"/>
    <property type="match status" value="1"/>
</dbReference>
<dbReference type="EMBL" id="BMMK01000015">
    <property type="protein sequence ID" value="GGM59772.1"/>
    <property type="molecule type" value="Genomic_DNA"/>
</dbReference>
<dbReference type="Gene3D" id="1.10.10.2480">
    <property type="match status" value="1"/>
</dbReference>
<dbReference type="Proteomes" id="UP000637578">
    <property type="component" value="Unassembled WGS sequence"/>
</dbReference>